<accession>A0A367S5I2</accession>
<evidence type="ECO:0000256" key="2">
    <source>
        <dbReference type="SAM" id="MobiDB-lite"/>
    </source>
</evidence>
<sequence>MVRVKRGLTDPTGEKTARRNNTKTSQKQEPKKITSNIGNVIESVSNGVQSVTNGIQSVTNTATAIGQNISSTTQQLAPKSSLTTTPAIDSFEKGNQIANSYGVAQLNLNEILGSDLYDANSSTLKQVTLSEANKQKMIAQKQLNGLEVIEANLRRDRKAAQVAKENVLLVGDIVDYHTSKIDVSSKVIDNQIAETNYQVRQSRLLQTEEYLDQQRIATAGTISLSEGLREEWELKFQLQQTKNEALKLQVEGALKNNELKRQEIEAFLLE</sequence>
<protein>
    <submittedName>
        <fullName evidence="3">Uncharacterized protein</fullName>
    </submittedName>
</protein>
<feature type="coiled-coil region" evidence="1">
    <location>
        <begin position="129"/>
        <end position="166"/>
    </location>
</feature>
<comment type="caution">
    <text evidence="3">The sequence shown here is derived from an EMBL/GenBank/DDBJ whole genome shotgun (WGS) entry which is preliminary data.</text>
</comment>
<gene>
    <name evidence="3" type="ORF">A6769_37250</name>
</gene>
<evidence type="ECO:0000256" key="1">
    <source>
        <dbReference type="SAM" id="Coils"/>
    </source>
</evidence>
<organism evidence="3 4">
    <name type="scientific">Nostoc punctiforme NIES-2108</name>
    <dbReference type="NCBI Taxonomy" id="1356359"/>
    <lineage>
        <taxon>Bacteria</taxon>
        <taxon>Bacillati</taxon>
        <taxon>Cyanobacteriota</taxon>
        <taxon>Cyanophyceae</taxon>
        <taxon>Nostocales</taxon>
        <taxon>Nostocaceae</taxon>
        <taxon>Nostoc</taxon>
    </lineage>
</organism>
<proteinExistence type="predicted"/>
<evidence type="ECO:0000313" key="3">
    <source>
        <dbReference type="EMBL" id="RCJ42542.1"/>
    </source>
</evidence>
<dbReference type="AlphaFoldDB" id="A0A367S5I2"/>
<dbReference type="EMBL" id="LXQE01000007">
    <property type="protein sequence ID" value="RCJ42542.1"/>
    <property type="molecule type" value="Genomic_DNA"/>
</dbReference>
<feature type="region of interest" description="Disordered" evidence="2">
    <location>
        <begin position="1"/>
        <end position="35"/>
    </location>
</feature>
<evidence type="ECO:0000313" key="4">
    <source>
        <dbReference type="Proteomes" id="UP000252085"/>
    </source>
</evidence>
<reference evidence="3 4" key="1">
    <citation type="submission" date="2016-04" db="EMBL/GenBank/DDBJ databases">
        <authorList>
            <person name="Evans L.H."/>
            <person name="Alamgir A."/>
            <person name="Owens N."/>
            <person name="Weber N.D."/>
            <person name="Virtaneva K."/>
            <person name="Barbian K."/>
            <person name="Babar A."/>
            <person name="Rosenke K."/>
        </authorList>
    </citation>
    <scope>NUCLEOTIDE SEQUENCE [LARGE SCALE GENOMIC DNA]</scope>
    <source>
        <strain evidence="3">NIES-2108</strain>
    </source>
</reference>
<dbReference type="Proteomes" id="UP000252085">
    <property type="component" value="Unassembled WGS sequence"/>
</dbReference>
<name>A0A367S5I2_NOSPU</name>
<keyword evidence="1" id="KW-0175">Coiled coil</keyword>